<evidence type="ECO:0000256" key="1">
    <source>
        <dbReference type="ARBA" id="ARBA00009697"/>
    </source>
</evidence>
<keyword evidence="4 6" id="KW-0653">Protein transport</keyword>
<dbReference type="Gene3D" id="2.30.30.380">
    <property type="entry name" value="Zn-finger domain of Sec23/24"/>
    <property type="match status" value="1"/>
</dbReference>
<comment type="subcellular location">
    <subcellularLocation>
        <location evidence="6">Cytoplasm</location>
    </subcellularLocation>
    <subcellularLocation>
        <location evidence="6">Endosome</location>
    </subcellularLocation>
</comment>
<dbReference type="SUPFAM" id="SSF46785">
    <property type="entry name" value="Winged helix' DNA-binding domain"/>
    <property type="match status" value="1"/>
</dbReference>
<name>A0A3S4ATB3_9PEZI</name>
<comment type="function">
    <text evidence="6">Component of the ESCRT-II complex (endosomal sorting complex required for transport II), which is required for multivesicular body (MVB) formation and sorting of endosomal cargo proteins into MVBs.</text>
</comment>
<dbReference type="FunFam" id="1.10.10.10:FF:000165">
    <property type="entry name" value="Vacuolar protein sorting protein (Vps36)"/>
    <property type="match status" value="1"/>
</dbReference>
<protein>
    <recommendedName>
        <fullName evidence="6">Vacuolar protein-sorting-associated protein 36</fullName>
    </recommendedName>
    <alternativeName>
        <fullName evidence="6">ESCRT-II complex subunit VPS36</fullName>
    </alternativeName>
</protein>
<dbReference type="InterPro" id="IPR040608">
    <property type="entry name" value="Snf8/Vps36"/>
</dbReference>
<evidence type="ECO:0000256" key="7">
    <source>
        <dbReference type="SAM" id="MobiDB-lite"/>
    </source>
</evidence>
<reference evidence="9 10" key="1">
    <citation type="submission" date="2018-04" db="EMBL/GenBank/DDBJ databases">
        <authorList>
            <person name="Huttner S."/>
            <person name="Dainat J."/>
        </authorList>
    </citation>
    <scope>NUCLEOTIDE SEQUENCE [LARGE SCALE GENOMIC DNA]</scope>
</reference>
<dbReference type="Pfam" id="PF16988">
    <property type="entry name" value="Vps36-NZF-N"/>
    <property type="match status" value="1"/>
</dbReference>
<feature type="domain" description="GLUE N-terminal" evidence="8">
    <location>
        <begin position="6"/>
        <end position="278"/>
    </location>
</feature>
<dbReference type="GO" id="GO:0031902">
    <property type="term" value="C:late endosome membrane"/>
    <property type="evidence" value="ECO:0007669"/>
    <property type="project" value="UniProtKB-UniRule"/>
</dbReference>
<keyword evidence="2 6" id="KW-0813">Transport</keyword>
<evidence type="ECO:0000313" key="10">
    <source>
        <dbReference type="Proteomes" id="UP000289323"/>
    </source>
</evidence>
<proteinExistence type="inferred from homology"/>
<dbReference type="GO" id="GO:0043328">
    <property type="term" value="P:protein transport to vacuole involved in ubiquitin-dependent protein catabolic process via the multivesicular body sorting pathway"/>
    <property type="evidence" value="ECO:0007669"/>
    <property type="project" value="UniProtKB-UniRule"/>
</dbReference>
<dbReference type="Proteomes" id="UP000289323">
    <property type="component" value="Unassembled WGS sequence"/>
</dbReference>
<feature type="compositionally biased region" description="Polar residues" evidence="7">
    <location>
        <begin position="192"/>
        <end position="204"/>
    </location>
</feature>
<dbReference type="GO" id="GO:0000814">
    <property type="term" value="C:ESCRT II complex"/>
    <property type="evidence" value="ECO:0007669"/>
    <property type="project" value="UniProtKB-UniRule"/>
</dbReference>
<dbReference type="Gene3D" id="6.10.140.260">
    <property type="match status" value="1"/>
</dbReference>
<feature type="region of interest" description="Disordered" evidence="7">
    <location>
        <begin position="101"/>
        <end position="134"/>
    </location>
</feature>
<sequence>MFLKHIDLTTALRPSYLPDEDLLFVQDNVGLYQGKYKLPSHQNGQIYLTSHRICYVDKAEPRKHSLALDLKDVERFEFYGGFLKSSAKITLFPKATKRASFQPRSSGLGDDGPSRSSTSSPVRQIEGGLRVAPIEPPPASTATWVCTICSFSNPVPSNFDPTTANAHTPLPPCLACGIKPTLTHVLKATISNATSRQQPGSPGLQTPRPIRPQPLTELSAESQESPGPVLNTFGAAPPGMENPDSVKISFRGGGEKIFYERLKGAMTQRKWLLQGAPPIPKATRPGDALADHPNAGTASNSVSRDRPKIGGIAGLERHSQAVRKNNELVIGSAFEDLEALMASAKEIVALAETFARQVKGASGGSSASENALLADSVSQLGLITTKDIVGSSSGSGGSDSLYLSELARTLAEFLTDDRRGVLKKAGGIMSLVDLWAVFNRARGGVELVSPADFEKAALLWEKLGLPVRLRTFKSGVKVVQGRDRTDETTIKALLAWMRDLHEFPPDRDVAWDWRRFGRGVTARDVAERFGWSIGVAEEELEMAEEKGVLCREEGIEGLKFWENFIDTGEGKGYKDPATIEQERMIKLLKEHGLV</sequence>
<dbReference type="GO" id="GO:0032266">
    <property type="term" value="F:phosphatidylinositol-3-phosphate binding"/>
    <property type="evidence" value="ECO:0007669"/>
    <property type="project" value="UniProtKB-UniRule"/>
</dbReference>
<feature type="region of interest" description="Disordered" evidence="7">
    <location>
        <begin position="192"/>
        <end position="241"/>
    </location>
</feature>
<evidence type="ECO:0000256" key="6">
    <source>
        <dbReference type="RuleBase" id="RU367095"/>
    </source>
</evidence>
<dbReference type="Pfam" id="PF11605">
    <property type="entry name" value="Vps36_ESCRT-II"/>
    <property type="match status" value="1"/>
</dbReference>
<gene>
    <name evidence="9" type="ORF">TT172_LOCUS7881</name>
</gene>
<dbReference type="InterPro" id="IPR036390">
    <property type="entry name" value="WH_DNA-bd_sf"/>
</dbReference>
<dbReference type="Gene3D" id="2.30.29.30">
    <property type="entry name" value="Pleckstrin-homology domain (PH domain)/Phosphotyrosine-binding domain (PTB)"/>
    <property type="match status" value="1"/>
</dbReference>
<organism evidence="9 10">
    <name type="scientific">Thermothielavioides terrestris</name>
    <dbReference type="NCBI Taxonomy" id="2587410"/>
    <lineage>
        <taxon>Eukaryota</taxon>
        <taxon>Fungi</taxon>
        <taxon>Dikarya</taxon>
        <taxon>Ascomycota</taxon>
        <taxon>Pezizomycotina</taxon>
        <taxon>Sordariomycetes</taxon>
        <taxon>Sordariomycetidae</taxon>
        <taxon>Sordariales</taxon>
        <taxon>Chaetomiaceae</taxon>
        <taxon>Thermothielavioides</taxon>
    </lineage>
</organism>
<keyword evidence="6" id="KW-0963">Cytoplasm</keyword>
<feature type="region of interest" description="Disordered" evidence="7">
    <location>
        <begin position="284"/>
        <end position="306"/>
    </location>
</feature>
<comment type="subunit">
    <text evidence="6">Component of the endosomal sorting complex required for transport II (ESCRT-II).</text>
</comment>
<dbReference type="Gene3D" id="1.10.10.10">
    <property type="entry name" value="Winged helix-like DNA-binding domain superfamily/Winged helix DNA-binding domain"/>
    <property type="match status" value="2"/>
</dbReference>
<dbReference type="InterPro" id="IPR036443">
    <property type="entry name" value="Znf_RanBP2_sf"/>
</dbReference>
<dbReference type="InterPro" id="IPR031558">
    <property type="entry name" value="Vps36-NZF-N"/>
</dbReference>
<evidence type="ECO:0000259" key="8">
    <source>
        <dbReference type="PROSITE" id="PS51495"/>
    </source>
</evidence>
<dbReference type="InterPro" id="IPR011993">
    <property type="entry name" value="PH-like_dom_sf"/>
</dbReference>
<dbReference type="GO" id="GO:0043130">
    <property type="term" value="F:ubiquitin binding"/>
    <property type="evidence" value="ECO:0007669"/>
    <property type="project" value="UniProtKB-UniRule"/>
</dbReference>
<dbReference type="InterPro" id="IPR037855">
    <property type="entry name" value="Vps36"/>
</dbReference>
<keyword evidence="3 6" id="KW-0967">Endosome</keyword>
<dbReference type="PANTHER" id="PTHR13128">
    <property type="entry name" value="VACUOLAR PROTEIN-SORTING-ASSOCIATED PROTEIN 36"/>
    <property type="match status" value="1"/>
</dbReference>
<dbReference type="InterPro" id="IPR021648">
    <property type="entry name" value="GLUE_dom"/>
</dbReference>
<dbReference type="FunFam" id="1.10.10.10:FF:000527">
    <property type="entry name" value="Vacuolar protein sorting protein (Vps36), putative"/>
    <property type="match status" value="1"/>
</dbReference>
<comment type="similarity">
    <text evidence="1 6">Belongs to the VPS36 family.</text>
</comment>
<evidence type="ECO:0000256" key="4">
    <source>
        <dbReference type="ARBA" id="ARBA00022927"/>
    </source>
</evidence>
<dbReference type="AlphaFoldDB" id="A0A3S4ATB3"/>
<dbReference type="InterPro" id="IPR036388">
    <property type="entry name" value="WH-like_DNA-bd_sf"/>
</dbReference>
<accession>A0A3S4ATB3</accession>
<evidence type="ECO:0000313" key="9">
    <source>
        <dbReference type="EMBL" id="SPQ25462.1"/>
    </source>
</evidence>
<dbReference type="SUPFAM" id="SSF90209">
    <property type="entry name" value="Ran binding protein zinc finger-like"/>
    <property type="match status" value="1"/>
</dbReference>
<dbReference type="EMBL" id="OUUZ01000015">
    <property type="protein sequence ID" value="SPQ25462.1"/>
    <property type="molecule type" value="Genomic_DNA"/>
</dbReference>
<keyword evidence="5" id="KW-0175">Coiled coil</keyword>
<evidence type="ECO:0000256" key="5">
    <source>
        <dbReference type="ARBA" id="ARBA00023054"/>
    </source>
</evidence>
<evidence type="ECO:0000256" key="3">
    <source>
        <dbReference type="ARBA" id="ARBA00022753"/>
    </source>
</evidence>
<evidence type="ECO:0000256" key="2">
    <source>
        <dbReference type="ARBA" id="ARBA00022448"/>
    </source>
</evidence>
<dbReference type="Pfam" id="PF04157">
    <property type="entry name" value="EAP30"/>
    <property type="match status" value="1"/>
</dbReference>
<dbReference type="PANTHER" id="PTHR13128:SF12">
    <property type="entry name" value="VACUOLAR PROTEIN-SORTING-ASSOCIATED PROTEIN 36"/>
    <property type="match status" value="1"/>
</dbReference>
<dbReference type="PROSITE" id="PS51495">
    <property type="entry name" value="GLUE"/>
    <property type="match status" value="1"/>
</dbReference>
<dbReference type="SUPFAM" id="SSF50729">
    <property type="entry name" value="PH domain-like"/>
    <property type="match status" value="1"/>
</dbReference>